<reference evidence="2" key="1">
    <citation type="submission" date="2022-03" db="EMBL/GenBank/DDBJ databases">
        <authorList>
            <person name="Martin H S."/>
        </authorList>
    </citation>
    <scope>NUCLEOTIDE SEQUENCE</scope>
</reference>
<accession>A0ABN8I4D0</accession>
<dbReference type="Pfam" id="PF15995">
    <property type="entry name" value="DUF4771"/>
    <property type="match status" value="1"/>
</dbReference>
<protein>
    <recommendedName>
        <fullName evidence="1">DUF4771 domain-containing protein</fullName>
    </recommendedName>
</protein>
<evidence type="ECO:0000313" key="3">
    <source>
        <dbReference type="Proteomes" id="UP000837857"/>
    </source>
</evidence>
<feature type="non-terminal residue" evidence="2">
    <location>
        <position position="411"/>
    </location>
</feature>
<dbReference type="PANTHER" id="PTHR41967:SF6">
    <property type="entry name" value="FI19406P1-RELATED"/>
    <property type="match status" value="1"/>
</dbReference>
<evidence type="ECO:0000259" key="1">
    <source>
        <dbReference type="Pfam" id="PF15995"/>
    </source>
</evidence>
<dbReference type="Proteomes" id="UP000837857">
    <property type="component" value="Chromosome 18"/>
</dbReference>
<name>A0ABN8I4D0_9NEOP</name>
<dbReference type="EMBL" id="OW152830">
    <property type="protein sequence ID" value="CAH2048656.1"/>
    <property type="molecule type" value="Genomic_DNA"/>
</dbReference>
<gene>
    <name evidence="2" type="ORF">IPOD504_LOCUS6261</name>
</gene>
<dbReference type="InterPro" id="IPR031936">
    <property type="entry name" value="DUF4771"/>
</dbReference>
<sequence>MKQKSKPLPLGNKVKLRNQSSYEKLCEDKQFLEKRKERNKKEKPRERICTYKFWEAPCTLRNSDPKLVAYLNKLKMLKKKAKPKYSAPYDNAQYQVGAVVFCGGRPHFLLNNVALLPTGYIPINGGVVQYGGEIFCNIIGYWKFPREVKEECDETDNRIMEYLKESKCKCGHLYDFYQDDKLKEKYFYPPTKQGPFWLDYAKIYQMDPMEDFIRDTFQEALISSDSGPSTSAPTLLPSGLKEKELLAALLAELSDTPLIIPHLPQANLLNNLQEWVRRRVKGNIPPSMHKRLLLQSQRRWLHLKHMDFRARAYRIPFTLKQLNNMSWSHRHLVQKLFEILLNDFVTRNRLKQLEQTRLWWSTTKYNAYPSKAFIDIFFTYMPGRMKDTFLINPYSAEITKKHGAKTCPLIR</sequence>
<organism evidence="2 3">
    <name type="scientific">Iphiclides podalirius</name>
    <name type="common">scarce swallowtail</name>
    <dbReference type="NCBI Taxonomy" id="110791"/>
    <lineage>
        <taxon>Eukaryota</taxon>
        <taxon>Metazoa</taxon>
        <taxon>Ecdysozoa</taxon>
        <taxon>Arthropoda</taxon>
        <taxon>Hexapoda</taxon>
        <taxon>Insecta</taxon>
        <taxon>Pterygota</taxon>
        <taxon>Neoptera</taxon>
        <taxon>Endopterygota</taxon>
        <taxon>Lepidoptera</taxon>
        <taxon>Glossata</taxon>
        <taxon>Ditrysia</taxon>
        <taxon>Papilionoidea</taxon>
        <taxon>Papilionidae</taxon>
        <taxon>Papilioninae</taxon>
        <taxon>Iphiclides</taxon>
    </lineage>
</organism>
<evidence type="ECO:0000313" key="2">
    <source>
        <dbReference type="EMBL" id="CAH2048656.1"/>
    </source>
</evidence>
<keyword evidence="3" id="KW-1185">Reference proteome</keyword>
<dbReference type="PANTHER" id="PTHR41967">
    <property type="entry name" value="FI19406P1-RELATED"/>
    <property type="match status" value="1"/>
</dbReference>
<proteinExistence type="predicted"/>
<feature type="domain" description="DUF4771" evidence="1">
    <location>
        <begin position="244"/>
        <end position="387"/>
    </location>
</feature>